<gene>
    <name evidence="6" type="ORF">Daesc_010205</name>
</gene>
<dbReference type="PANTHER" id="PTHR42973">
    <property type="entry name" value="BINDING OXIDOREDUCTASE, PUTATIVE (AFU_ORTHOLOGUE AFUA_1G17690)-RELATED"/>
    <property type="match status" value="1"/>
</dbReference>
<proteinExistence type="inferred from homology"/>
<dbReference type="InterPro" id="IPR050416">
    <property type="entry name" value="FAD-linked_Oxidoreductase"/>
</dbReference>
<comment type="caution">
    <text evidence="6">The sequence shown here is derived from an EMBL/GenBank/DDBJ whole genome shotgun (WGS) entry which is preliminary data.</text>
</comment>
<evidence type="ECO:0000256" key="1">
    <source>
        <dbReference type="ARBA" id="ARBA00005466"/>
    </source>
</evidence>
<dbReference type="EMBL" id="JBANMG010000010">
    <property type="protein sequence ID" value="KAK6948439.1"/>
    <property type="molecule type" value="Genomic_DNA"/>
</dbReference>
<evidence type="ECO:0000256" key="3">
    <source>
        <dbReference type="ARBA" id="ARBA00022827"/>
    </source>
</evidence>
<dbReference type="Gene3D" id="3.30.465.10">
    <property type="match status" value="1"/>
</dbReference>
<dbReference type="GO" id="GO:0071949">
    <property type="term" value="F:FAD binding"/>
    <property type="evidence" value="ECO:0007669"/>
    <property type="project" value="InterPro"/>
</dbReference>
<accession>A0AAX6M724</accession>
<dbReference type="PANTHER" id="PTHR42973:SF53">
    <property type="entry name" value="FAD-BINDING PCMH-TYPE DOMAIN-CONTAINING PROTEIN-RELATED"/>
    <property type="match status" value="1"/>
</dbReference>
<keyword evidence="4" id="KW-0560">Oxidoreductase</keyword>
<dbReference type="AlphaFoldDB" id="A0AAX6M724"/>
<keyword evidence="3" id="KW-0274">FAD</keyword>
<evidence type="ECO:0000313" key="7">
    <source>
        <dbReference type="Proteomes" id="UP001369815"/>
    </source>
</evidence>
<dbReference type="InterPro" id="IPR036318">
    <property type="entry name" value="FAD-bd_PCMH-like_sf"/>
</dbReference>
<keyword evidence="2" id="KW-0285">Flavoprotein</keyword>
<reference evidence="6 7" key="1">
    <citation type="journal article" date="2024" name="Front Chem Biol">
        <title>Unveiling the potential of Daldinia eschscholtzii MFLUCC 19-0629 through bioactivity and bioinformatics studies for enhanced sustainable agriculture production.</title>
        <authorList>
            <person name="Brooks S."/>
            <person name="Weaver J.A."/>
            <person name="Klomchit A."/>
            <person name="Alharthi S.A."/>
            <person name="Onlamun T."/>
            <person name="Nurani R."/>
            <person name="Vong T.K."/>
            <person name="Alberti F."/>
            <person name="Greco C."/>
        </authorList>
    </citation>
    <scope>NUCLEOTIDE SEQUENCE [LARGE SCALE GENOMIC DNA]</scope>
    <source>
        <strain evidence="6">MFLUCC 19-0629</strain>
    </source>
</reference>
<dbReference type="Pfam" id="PF01565">
    <property type="entry name" value="FAD_binding_4"/>
    <property type="match status" value="1"/>
</dbReference>
<keyword evidence="7" id="KW-1185">Reference proteome</keyword>
<comment type="similarity">
    <text evidence="1">Belongs to the oxygen-dependent FAD-linked oxidoreductase family.</text>
</comment>
<feature type="domain" description="FAD-binding PCMH-type" evidence="5">
    <location>
        <begin position="42"/>
        <end position="214"/>
    </location>
</feature>
<name>A0AAX6M724_9PEZI</name>
<evidence type="ECO:0000259" key="5">
    <source>
        <dbReference type="PROSITE" id="PS51387"/>
    </source>
</evidence>
<organism evidence="6 7">
    <name type="scientific">Daldinia eschscholtzii</name>
    <dbReference type="NCBI Taxonomy" id="292717"/>
    <lineage>
        <taxon>Eukaryota</taxon>
        <taxon>Fungi</taxon>
        <taxon>Dikarya</taxon>
        <taxon>Ascomycota</taxon>
        <taxon>Pezizomycotina</taxon>
        <taxon>Sordariomycetes</taxon>
        <taxon>Xylariomycetidae</taxon>
        <taxon>Xylariales</taxon>
        <taxon>Hypoxylaceae</taxon>
        <taxon>Daldinia</taxon>
    </lineage>
</organism>
<protein>
    <recommendedName>
        <fullName evidence="5">FAD-binding PCMH-type domain-containing protein</fullName>
    </recommendedName>
</protein>
<dbReference type="InterPro" id="IPR016166">
    <property type="entry name" value="FAD-bd_PCMH"/>
</dbReference>
<dbReference type="Proteomes" id="UP001369815">
    <property type="component" value="Unassembled WGS sequence"/>
</dbReference>
<sequence>MSSSLAQSAIAKLKEAGLGDVLHVPGEQAYQAKETSLIPFSQRLGPWAIVQPRNTEEVSKAVKALVSTEGLQFAVRSGGHMWVDNSNNIKEGVTIDLTLMTKRTYDPETKLVSLEPGSRWKDVYRELVDQGLLVVGGRESEVGVGGFLIGGGLSFFNSSKGWSCDTIVNFEVVLADGSIVQANKTTNPDLFLALKGGSANFGIVTRFDMESMESKNIWCGTAAYPKSATGQLVDAYVDFTNNLSHTPDDYVFLYAFRGAKEEDYAISLNFSNMNGVANPEPLRGLLEIPNPISKPEDFKVKTLYTKLTDYVVPSANYIISTNWEAITVQVDASVTNKAFAEFDILIEKLRKAIPDNDFIARIVVQPILKSWADISASKGGNVLGIENLPGDCLNILVGVEVPSLELREQVGRPAVKALLNTVKSFAKSINKDADWLYLNYCTDGQEPFATYGAENVKKLKAAAAKYDPNRVFQERVPGGFKISKAQ</sequence>
<dbReference type="PROSITE" id="PS51387">
    <property type="entry name" value="FAD_PCMH"/>
    <property type="match status" value="1"/>
</dbReference>
<evidence type="ECO:0000313" key="6">
    <source>
        <dbReference type="EMBL" id="KAK6948439.1"/>
    </source>
</evidence>
<evidence type="ECO:0000256" key="4">
    <source>
        <dbReference type="ARBA" id="ARBA00023002"/>
    </source>
</evidence>
<dbReference type="GO" id="GO:0016491">
    <property type="term" value="F:oxidoreductase activity"/>
    <property type="evidence" value="ECO:0007669"/>
    <property type="project" value="UniProtKB-KW"/>
</dbReference>
<dbReference type="InterPro" id="IPR006094">
    <property type="entry name" value="Oxid_FAD_bind_N"/>
</dbReference>
<dbReference type="SUPFAM" id="SSF56176">
    <property type="entry name" value="FAD-binding/transporter-associated domain-like"/>
    <property type="match status" value="1"/>
</dbReference>
<evidence type="ECO:0000256" key="2">
    <source>
        <dbReference type="ARBA" id="ARBA00022630"/>
    </source>
</evidence>
<dbReference type="InterPro" id="IPR016169">
    <property type="entry name" value="FAD-bd_PCMH_sub2"/>
</dbReference>